<sequence>MVKQHDFKRFPELTNNQMQFYYFDSPHKQMIENFTAKVVRVKDGDTIQVTMQERDFDFPVRLARIAAAELDETGGLRSQKWLESELLNEDVLIELTKQRVEKWGRLLADVIHIGRNMNDISLGLGYSIKFEDILKQE</sequence>
<evidence type="ECO:0008006" key="2">
    <source>
        <dbReference type="Google" id="ProtNLM"/>
    </source>
</evidence>
<name>A0A0F9K2Y1_9ZZZZ</name>
<proteinExistence type="predicted"/>
<comment type="caution">
    <text evidence="1">The sequence shown here is derived from an EMBL/GenBank/DDBJ whole genome shotgun (WGS) entry which is preliminary data.</text>
</comment>
<protein>
    <recommendedName>
        <fullName evidence="2">TNase-like domain-containing protein</fullName>
    </recommendedName>
</protein>
<dbReference type="InterPro" id="IPR035437">
    <property type="entry name" value="SNase_OB-fold_sf"/>
</dbReference>
<dbReference type="EMBL" id="LAZR01008814">
    <property type="protein sequence ID" value="KKM76404.1"/>
    <property type="molecule type" value="Genomic_DNA"/>
</dbReference>
<dbReference type="AlphaFoldDB" id="A0A0F9K2Y1"/>
<evidence type="ECO:0000313" key="1">
    <source>
        <dbReference type="EMBL" id="KKM76404.1"/>
    </source>
</evidence>
<organism evidence="1">
    <name type="scientific">marine sediment metagenome</name>
    <dbReference type="NCBI Taxonomy" id="412755"/>
    <lineage>
        <taxon>unclassified sequences</taxon>
        <taxon>metagenomes</taxon>
        <taxon>ecological metagenomes</taxon>
    </lineage>
</organism>
<dbReference type="SUPFAM" id="SSF50199">
    <property type="entry name" value="Staphylococcal nuclease"/>
    <property type="match status" value="1"/>
</dbReference>
<reference evidence="1" key="1">
    <citation type="journal article" date="2015" name="Nature">
        <title>Complex archaea that bridge the gap between prokaryotes and eukaryotes.</title>
        <authorList>
            <person name="Spang A."/>
            <person name="Saw J.H."/>
            <person name="Jorgensen S.L."/>
            <person name="Zaremba-Niedzwiedzka K."/>
            <person name="Martijn J."/>
            <person name="Lind A.E."/>
            <person name="van Eijk R."/>
            <person name="Schleper C."/>
            <person name="Guy L."/>
            <person name="Ettema T.J."/>
        </authorList>
    </citation>
    <scope>NUCLEOTIDE SEQUENCE</scope>
</reference>
<gene>
    <name evidence="1" type="ORF">LCGC14_1380470</name>
</gene>
<dbReference type="Gene3D" id="2.40.50.90">
    <property type="match status" value="1"/>
</dbReference>
<accession>A0A0F9K2Y1</accession>